<name>A0A699S2N2_TANCI</name>
<organism evidence="1">
    <name type="scientific">Tanacetum cinerariifolium</name>
    <name type="common">Dalmatian daisy</name>
    <name type="synonym">Chrysanthemum cinerariifolium</name>
    <dbReference type="NCBI Taxonomy" id="118510"/>
    <lineage>
        <taxon>Eukaryota</taxon>
        <taxon>Viridiplantae</taxon>
        <taxon>Streptophyta</taxon>
        <taxon>Embryophyta</taxon>
        <taxon>Tracheophyta</taxon>
        <taxon>Spermatophyta</taxon>
        <taxon>Magnoliopsida</taxon>
        <taxon>eudicotyledons</taxon>
        <taxon>Gunneridae</taxon>
        <taxon>Pentapetalae</taxon>
        <taxon>asterids</taxon>
        <taxon>campanulids</taxon>
        <taxon>Asterales</taxon>
        <taxon>Asteraceae</taxon>
        <taxon>Asteroideae</taxon>
        <taxon>Anthemideae</taxon>
        <taxon>Anthemidinae</taxon>
        <taxon>Tanacetum</taxon>
    </lineage>
</organism>
<proteinExistence type="predicted"/>
<comment type="caution">
    <text evidence="1">The sequence shown here is derived from an EMBL/GenBank/DDBJ whole genome shotgun (WGS) entry which is preliminary data.</text>
</comment>
<dbReference type="EMBL" id="BKCJ011132969">
    <property type="protein sequence ID" value="GFC91652.1"/>
    <property type="molecule type" value="Genomic_DNA"/>
</dbReference>
<sequence length="191" mass="21726">RSMRKVKVTRRMIMKKQGTRRVLTLSLKLLKAVRIKVMVKRIKQESSSVSSHFVTSMLNPPSDADMESIFATASSPMAPIQTSTPIMTPSTIFTITTISHAPIPPTTISSEVLQNLPTFDLVFRFDDRLKSLEANFSEYRQTNPFAEAVSNISGIVHQYMNQQMNEAVRVAVQIQTDRLRDSYQRENDEFL</sequence>
<protein>
    <submittedName>
        <fullName evidence="1">Uncharacterized protein</fullName>
    </submittedName>
</protein>
<dbReference type="AlphaFoldDB" id="A0A699S2N2"/>
<evidence type="ECO:0000313" key="1">
    <source>
        <dbReference type="EMBL" id="GFC91652.1"/>
    </source>
</evidence>
<feature type="non-terminal residue" evidence="1">
    <location>
        <position position="1"/>
    </location>
</feature>
<reference evidence="1" key="1">
    <citation type="journal article" date="2019" name="Sci. Rep.">
        <title>Draft genome of Tanacetum cinerariifolium, the natural source of mosquito coil.</title>
        <authorList>
            <person name="Yamashiro T."/>
            <person name="Shiraishi A."/>
            <person name="Satake H."/>
            <person name="Nakayama K."/>
        </authorList>
    </citation>
    <scope>NUCLEOTIDE SEQUENCE</scope>
</reference>
<accession>A0A699S2N2</accession>
<gene>
    <name evidence="1" type="ORF">Tci_863622</name>
</gene>